<evidence type="ECO:0000313" key="6">
    <source>
        <dbReference type="EMBL" id="CAJ0916076.1"/>
    </source>
</evidence>
<comment type="subunit">
    <text evidence="5">Interacts with mitochondrial contact site and cristae organizing system (MICOS) complex components IMMT/MIC60 and MICOS10/MIC10. Interacts with mitochondrial outer membrane sorting assembly machinery (SAM) complex components SAMM50 and MTX1.</text>
</comment>
<evidence type="ECO:0000313" key="7">
    <source>
        <dbReference type="Proteomes" id="UP001176940"/>
    </source>
</evidence>
<keyword evidence="3" id="KW-0472">Membrane</keyword>
<dbReference type="SUPFAM" id="SSF48371">
    <property type="entry name" value="ARM repeat"/>
    <property type="match status" value="1"/>
</dbReference>
<keyword evidence="3" id="KW-0496">Mitochondrion</keyword>
<gene>
    <name evidence="6" type="ORF">RIMI_LOCUS194556</name>
</gene>
<dbReference type="Proteomes" id="UP001176940">
    <property type="component" value="Unassembled WGS sequence"/>
</dbReference>
<comment type="caution">
    <text evidence="6">The sequence shown here is derived from an EMBL/GenBank/DDBJ whole genome shotgun (WGS) entry which is preliminary data.</text>
</comment>
<proteinExistence type="predicted"/>
<dbReference type="Gene3D" id="1.25.10.10">
    <property type="entry name" value="Leucine-rich Repeat Variant"/>
    <property type="match status" value="1"/>
</dbReference>
<sequence length="309" mass="34378">MDAVAVVAHLRDLASDPQNRASIVRDRSCLAGLILFLGHQDPQVAEVALEAIHYLCENPNHCKKLRSELGMMVSLENIKNSDTRSNRSKLLAHRIHMSLSVPGHLHTPEAKNKPNNLQFFIASANKRAKTITLHIHGLDDLTCSKFRTRVPQMCLPVLLGAIVPEEHLQGRATFHLDPAVSAERKCLCEEVLLKVKGVISFTFQIAIRRCTVRVKPDLATECLTSAIAETKVLKAQQVIRNDCGEEVYVPLLSTNSPVEKSQCLPDYLPEEESPQKDLEKALVHPAAKDETHGSWVNAAASFLSKTFYW</sequence>
<dbReference type="PANTHER" id="PTHR46840:SF3">
    <property type="entry name" value="ARMADILLO REPEAT-CONTAINING PROTEIN 1"/>
    <property type="match status" value="1"/>
</dbReference>
<evidence type="ECO:0000256" key="3">
    <source>
        <dbReference type="ARBA" id="ARBA00022787"/>
    </source>
</evidence>
<organism evidence="6 7">
    <name type="scientific">Ranitomeya imitator</name>
    <name type="common">mimic poison frog</name>
    <dbReference type="NCBI Taxonomy" id="111125"/>
    <lineage>
        <taxon>Eukaryota</taxon>
        <taxon>Metazoa</taxon>
        <taxon>Chordata</taxon>
        <taxon>Craniata</taxon>
        <taxon>Vertebrata</taxon>
        <taxon>Euteleostomi</taxon>
        <taxon>Amphibia</taxon>
        <taxon>Batrachia</taxon>
        <taxon>Anura</taxon>
        <taxon>Neobatrachia</taxon>
        <taxon>Hyloidea</taxon>
        <taxon>Dendrobatidae</taxon>
        <taxon>Dendrobatinae</taxon>
        <taxon>Ranitomeya</taxon>
    </lineage>
</organism>
<evidence type="ECO:0000256" key="1">
    <source>
        <dbReference type="ARBA" id="ARBA00004294"/>
    </source>
</evidence>
<dbReference type="InterPro" id="IPR011989">
    <property type="entry name" value="ARM-like"/>
</dbReference>
<dbReference type="InterPro" id="IPR016024">
    <property type="entry name" value="ARM-type_fold"/>
</dbReference>
<name>A0ABN9KMM1_9NEOB</name>
<keyword evidence="3" id="KW-1000">Mitochondrion outer membrane</keyword>
<protein>
    <recommendedName>
        <fullName evidence="2">Armadillo repeat-containing protein 1</fullName>
    </recommendedName>
</protein>
<dbReference type="EMBL" id="CAUEEQ010000203">
    <property type="protein sequence ID" value="CAJ0916076.1"/>
    <property type="molecule type" value="Genomic_DNA"/>
</dbReference>
<evidence type="ECO:0000256" key="4">
    <source>
        <dbReference type="ARBA" id="ARBA00023764"/>
    </source>
</evidence>
<accession>A0ABN9KMM1</accession>
<comment type="subcellular location">
    <subcellularLocation>
        <location evidence="1">Mitochondrion outer membrane</location>
    </subcellularLocation>
</comment>
<comment type="function">
    <text evidence="4">In association with mitochondrial contact site and cristae organizing system (MICOS) complex components and mitochondrial outer membrane sorting assembly machinery (SAM) complex components may regulate mitochondrial dynamics playing a role in determining mitochondrial length, distribution and motility.</text>
</comment>
<reference evidence="6" key="1">
    <citation type="submission" date="2023-07" db="EMBL/GenBank/DDBJ databases">
        <authorList>
            <person name="Stuckert A."/>
        </authorList>
    </citation>
    <scope>NUCLEOTIDE SEQUENCE</scope>
</reference>
<keyword evidence="7" id="KW-1185">Reference proteome</keyword>
<dbReference type="InterPro" id="IPR016617">
    <property type="entry name" value="ARMC1"/>
</dbReference>
<evidence type="ECO:0000256" key="5">
    <source>
        <dbReference type="ARBA" id="ARBA00046478"/>
    </source>
</evidence>
<dbReference type="PANTHER" id="PTHR46840">
    <property type="entry name" value="ARMADILLO REPEAT-CONTAINING PROTEIN 1"/>
    <property type="match status" value="1"/>
</dbReference>
<evidence type="ECO:0000256" key="2">
    <source>
        <dbReference type="ARBA" id="ARBA00013732"/>
    </source>
</evidence>